<reference evidence="2 3" key="1">
    <citation type="journal article" date="2021" name="Int. J. Syst. Evol. Microbiol.">
        <title>Reticulibacter mediterranei gen. nov., sp. nov., within the new family Reticulibacteraceae fam. nov., and Ktedonospora formicarum gen. nov., sp. nov., Ktedonobacter robiniae sp. nov., Dictyobacter formicarum sp. nov. and Dictyobacter arantiisoli sp. nov., belonging to the class Ktedonobacteria.</title>
        <authorList>
            <person name="Yabe S."/>
            <person name="Zheng Y."/>
            <person name="Wang C.M."/>
            <person name="Sakai Y."/>
            <person name="Abe K."/>
            <person name="Yokota A."/>
            <person name="Donadio S."/>
            <person name="Cavaletti L."/>
            <person name="Monciardini P."/>
        </authorList>
    </citation>
    <scope>NUCLEOTIDE SEQUENCE [LARGE SCALE GENOMIC DNA]</scope>
    <source>
        <strain evidence="2 3">SOSP1-30</strain>
    </source>
</reference>
<comment type="caution">
    <text evidence="2">The sequence shown here is derived from an EMBL/GenBank/DDBJ whole genome shotgun (WGS) entry which is preliminary data.</text>
</comment>
<dbReference type="Proteomes" id="UP000654345">
    <property type="component" value="Unassembled WGS sequence"/>
</dbReference>
<dbReference type="PANTHER" id="PTHR35010">
    <property type="entry name" value="BLL4672 PROTEIN-RELATED"/>
    <property type="match status" value="1"/>
</dbReference>
<dbReference type="Pfam" id="PF17765">
    <property type="entry name" value="MLTR_LBD"/>
    <property type="match status" value="1"/>
</dbReference>
<evidence type="ECO:0000313" key="2">
    <source>
        <dbReference type="EMBL" id="GHO57714.1"/>
    </source>
</evidence>
<dbReference type="RefSeq" id="WP_201374042.1">
    <property type="nucleotide sequence ID" value="NZ_BNJG01000002.1"/>
</dbReference>
<gene>
    <name evidence="2" type="ORF">KSB_61890</name>
</gene>
<keyword evidence="3" id="KW-1185">Reference proteome</keyword>
<dbReference type="Pfam" id="PF13560">
    <property type="entry name" value="HTH_31"/>
    <property type="match status" value="1"/>
</dbReference>
<dbReference type="CDD" id="cd00093">
    <property type="entry name" value="HTH_XRE"/>
    <property type="match status" value="1"/>
</dbReference>
<sequence length="393" mass="45406">MNEVNMVSQRRQQDYRLQELGDFLRTRRARLTPEEVGLPRGSRRKTPGLRRAEVAQLVGVSVDWYTWLEQGRSITPSKQVLEHLVQTLRLDANERTHLFLLAQQQPPPALLRETEIVSPALQHFLDQFGTRPAFVSGRRWDILAWNDAGCAVFGDYRRMTTRERNTIWRIFTDPSSRQFVVDWEEDARQLLAQFRSMCGRYPGDAQLAELIHDLMLASPEFRAWWPDHEVRGGQEGWKTLNHPQVGYLVFERLTFQVFDTPDLKVTVYTPLEEANTPRKVEQLLEQWYLRVGQGPHPPQAVHHLPQTQRPGQDTVGWWLAACCQRVEGAWVANSDVMISYAHWCEAHGYIPKKAKGVSQSLAVHGLEISVNKRVVDDHRQRKMARGVRGLVIL</sequence>
<dbReference type="Gene3D" id="3.30.450.180">
    <property type="match status" value="1"/>
</dbReference>
<evidence type="ECO:0000313" key="3">
    <source>
        <dbReference type="Proteomes" id="UP000654345"/>
    </source>
</evidence>
<dbReference type="InterPro" id="IPR041413">
    <property type="entry name" value="MLTR_LBD"/>
</dbReference>
<feature type="domain" description="HTH cro/C1-type" evidence="1">
    <location>
        <begin position="23"/>
        <end position="95"/>
    </location>
</feature>
<name>A0ABQ3UYH7_9CHLR</name>
<evidence type="ECO:0000259" key="1">
    <source>
        <dbReference type="SMART" id="SM00530"/>
    </source>
</evidence>
<organism evidence="2 3">
    <name type="scientific">Ktedonobacter robiniae</name>
    <dbReference type="NCBI Taxonomy" id="2778365"/>
    <lineage>
        <taxon>Bacteria</taxon>
        <taxon>Bacillati</taxon>
        <taxon>Chloroflexota</taxon>
        <taxon>Ktedonobacteria</taxon>
        <taxon>Ktedonobacterales</taxon>
        <taxon>Ktedonobacteraceae</taxon>
        <taxon>Ktedonobacter</taxon>
    </lineage>
</organism>
<proteinExistence type="predicted"/>
<protein>
    <recommendedName>
        <fullName evidence="1">HTH cro/C1-type domain-containing protein</fullName>
    </recommendedName>
</protein>
<dbReference type="InterPro" id="IPR001387">
    <property type="entry name" value="Cro/C1-type_HTH"/>
</dbReference>
<accession>A0ABQ3UYH7</accession>
<dbReference type="SMART" id="SM00530">
    <property type="entry name" value="HTH_XRE"/>
    <property type="match status" value="1"/>
</dbReference>
<dbReference type="Gene3D" id="1.10.260.40">
    <property type="entry name" value="lambda repressor-like DNA-binding domains"/>
    <property type="match status" value="1"/>
</dbReference>
<dbReference type="InterPro" id="IPR010982">
    <property type="entry name" value="Lambda_DNA-bd_dom_sf"/>
</dbReference>
<dbReference type="SUPFAM" id="SSF47413">
    <property type="entry name" value="lambda repressor-like DNA-binding domains"/>
    <property type="match status" value="1"/>
</dbReference>
<dbReference type="EMBL" id="BNJG01000002">
    <property type="protein sequence ID" value="GHO57714.1"/>
    <property type="molecule type" value="Genomic_DNA"/>
</dbReference>